<evidence type="ECO:0000256" key="14">
    <source>
        <dbReference type="PROSITE-ProRule" id="PRU00289"/>
    </source>
</evidence>
<evidence type="ECO:0000256" key="5">
    <source>
        <dbReference type="ARBA" id="ARBA00022692"/>
    </source>
</evidence>
<keyword evidence="12" id="KW-0131">Cell cycle</keyword>
<comment type="subcellular location">
    <subcellularLocation>
        <location evidence="1">Cell membrane</location>
        <topology evidence="1">Multi-pass membrane protein</topology>
    </subcellularLocation>
</comment>
<evidence type="ECO:0000256" key="8">
    <source>
        <dbReference type="ARBA" id="ARBA00022840"/>
    </source>
</evidence>
<feature type="transmembrane region" description="Helical" evidence="15">
    <location>
        <begin position="178"/>
        <end position="197"/>
    </location>
</feature>
<dbReference type="Pfam" id="PF17854">
    <property type="entry name" value="FtsK_alpha"/>
    <property type="match status" value="1"/>
</dbReference>
<accession>A0A2J0LKM4</accession>
<gene>
    <name evidence="17" type="ORF">COW11_02500</name>
</gene>
<dbReference type="AlphaFoldDB" id="A0A2J0LKM4"/>
<dbReference type="SMART" id="SM00843">
    <property type="entry name" value="Ftsk_gamma"/>
    <property type="match status" value="1"/>
</dbReference>
<dbReference type="Pfam" id="PF01580">
    <property type="entry name" value="FtsK_SpoIIIE"/>
    <property type="match status" value="1"/>
</dbReference>
<dbReference type="EMBL" id="PFGP01000054">
    <property type="protein sequence ID" value="PIW66590.1"/>
    <property type="molecule type" value="Genomic_DNA"/>
</dbReference>
<dbReference type="InterPro" id="IPR036388">
    <property type="entry name" value="WH-like_DNA-bd_sf"/>
</dbReference>
<sequence length="741" mass="81537">MPKLKRRQKNNTAEHLSPQKRNEVWGFIFLAVSILVFTALISYDQNDLSFYSSQPNTEIKNLIGIIGAYISGILVFLVGATSFVIPFLTLSWSVSKFIGRQPQKLYVKTIGTVILFLSASSMLSLIATAESVNSFKNGGLIGSFVSAHLARYFGFPGTYIILTTLVILSILIATEFLVLPFIASVFTFTIKAVSFLWQKIFSRIFSGKRQKVVISTSKPKVRSIIKDPITAPPAPKPKVIQIKPEALALAKQIDLKATRKQVSIDGYKLPALDLLNSPPPLEERRIKDDLEKNSLILEETLRDFGIEVRVAEVERGPVITRYELEPAPGVKVNKIVALNDDIALAMKAHSVRIVAPIPGKARVGIEVPNSSATLVYLQEVIATQEFQSQSKKYKLTMALGKDVSGAPMVTDLGDMPHFLIAGTTGSGKTVCVNTIIMSLLFSNTPNDLRFVMVDPKMVELAIFNGLPHLLCPVVTDHKKVAATLNWVVEEMDARYRLLASLGARNIELYNEKSPQKLPYLVVIIDELADLMMIAAAEIENAITRLAQLSRAVGIHIILATQRPSVDVITGVIKANFPARISFKVATKVDSRTVLDANGADKLLGKGDMLFLKPGAAKPIRGQCSLVSDAEIERLVNFIKAQTKPEYEESIINAQHKTNGSGASGSSRIDKDLLYEDALNMVLETGQASVSMLQRRMRLSHIRAARIIDFMEQEGVVGPYQGSKAREILVPHKQLKEPEKVS</sequence>
<feature type="domain" description="FtsK" evidence="16">
    <location>
        <begin position="405"/>
        <end position="591"/>
    </location>
</feature>
<keyword evidence="10" id="KW-0238">DNA-binding</keyword>
<dbReference type="SMART" id="SM00382">
    <property type="entry name" value="AAA"/>
    <property type="match status" value="1"/>
</dbReference>
<evidence type="ECO:0000256" key="10">
    <source>
        <dbReference type="ARBA" id="ARBA00023125"/>
    </source>
</evidence>
<dbReference type="PANTHER" id="PTHR22683:SF41">
    <property type="entry name" value="DNA TRANSLOCASE FTSK"/>
    <property type="match status" value="1"/>
</dbReference>
<dbReference type="InterPro" id="IPR018541">
    <property type="entry name" value="Ftsk_gamma"/>
</dbReference>
<evidence type="ECO:0000313" key="18">
    <source>
        <dbReference type="Proteomes" id="UP000231267"/>
    </source>
</evidence>
<keyword evidence="4 17" id="KW-0132">Cell division</keyword>
<keyword evidence="7" id="KW-0159">Chromosome partition</keyword>
<evidence type="ECO:0000313" key="17">
    <source>
        <dbReference type="EMBL" id="PIW66590.1"/>
    </source>
</evidence>
<dbReference type="PANTHER" id="PTHR22683">
    <property type="entry name" value="SPORULATION PROTEIN RELATED"/>
    <property type="match status" value="1"/>
</dbReference>
<comment type="caution">
    <text evidence="17">The sequence shown here is derived from an EMBL/GenBank/DDBJ whole genome shotgun (WGS) entry which is preliminary data.</text>
</comment>
<evidence type="ECO:0000259" key="16">
    <source>
        <dbReference type="PROSITE" id="PS50901"/>
    </source>
</evidence>
<dbReference type="Pfam" id="PF13491">
    <property type="entry name" value="FtsK_4TM"/>
    <property type="match status" value="1"/>
</dbReference>
<dbReference type="CDD" id="cd01127">
    <property type="entry name" value="TrwB_TraG_TraD_VirD4"/>
    <property type="match status" value="1"/>
</dbReference>
<dbReference type="GO" id="GO:0005886">
    <property type="term" value="C:plasma membrane"/>
    <property type="evidence" value="ECO:0007669"/>
    <property type="project" value="UniProtKB-SubCell"/>
</dbReference>
<feature type="transmembrane region" description="Helical" evidence="15">
    <location>
        <begin position="149"/>
        <end position="171"/>
    </location>
</feature>
<dbReference type="Gene3D" id="3.40.50.300">
    <property type="entry name" value="P-loop containing nucleotide triphosphate hydrolases"/>
    <property type="match status" value="1"/>
</dbReference>
<dbReference type="GO" id="GO:0003677">
    <property type="term" value="F:DNA binding"/>
    <property type="evidence" value="ECO:0007669"/>
    <property type="project" value="UniProtKB-KW"/>
</dbReference>
<evidence type="ECO:0000256" key="15">
    <source>
        <dbReference type="SAM" id="Phobius"/>
    </source>
</evidence>
<evidence type="ECO:0000256" key="3">
    <source>
        <dbReference type="ARBA" id="ARBA00022475"/>
    </source>
</evidence>
<keyword evidence="8 14" id="KW-0067">ATP-binding</keyword>
<feature type="transmembrane region" description="Helical" evidence="15">
    <location>
        <begin position="105"/>
        <end position="129"/>
    </location>
</feature>
<feature type="transmembrane region" description="Helical" evidence="15">
    <location>
        <begin position="24"/>
        <end position="43"/>
    </location>
</feature>
<evidence type="ECO:0000256" key="2">
    <source>
        <dbReference type="ARBA" id="ARBA00006474"/>
    </source>
</evidence>
<keyword evidence="6 14" id="KW-0547">Nucleotide-binding</keyword>
<protein>
    <submittedName>
        <fullName evidence="17">Cell division protein FtsK</fullName>
    </submittedName>
</protein>
<keyword evidence="9 15" id="KW-1133">Transmembrane helix</keyword>
<dbReference type="InterPro" id="IPR025199">
    <property type="entry name" value="FtsK_4TM"/>
</dbReference>
<evidence type="ECO:0000256" key="13">
    <source>
        <dbReference type="ARBA" id="ARBA00025923"/>
    </source>
</evidence>
<feature type="transmembrane region" description="Helical" evidence="15">
    <location>
        <begin position="63"/>
        <end position="93"/>
    </location>
</feature>
<keyword evidence="11 15" id="KW-0472">Membrane</keyword>
<feature type="binding site" evidence="14">
    <location>
        <begin position="422"/>
        <end position="429"/>
    </location>
    <ligand>
        <name>ATP</name>
        <dbReference type="ChEBI" id="CHEBI:30616"/>
    </ligand>
</feature>
<evidence type="ECO:0000256" key="12">
    <source>
        <dbReference type="ARBA" id="ARBA00023306"/>
    </source>
</evidence>
<keyword evidence="5 15" id="KW-0812">Transmembrane</keyword>
<dbReference type="SUPFAM" id="SSF52540">
    <property type="entry name" value="P-loop containing nucleoside triphosphate hydrolases"/>
    <property type="match status" value="1"/>
</dbReference>
<dbReference type="InterPro" id="IPR050206">
    <property type="entry name" value="FtsK/SpoIIIE/SftA"/>
</dbReference>
<dbReference type="GO" id="GO:0051301">
    <property type="term" value="P:cell division"/>
    <property type="evidence" value="ECO:0007669"/>
    <property type="project" value="UniProtKB-KW"/>
</dbReference>
<dbReference type="InterPro" id="IPR027417">
    <property type="entry name" value="P-loop_NTPase"/>
</dbReference>
<dbReference type="PROSITE" id="PS50901">
    <property type="entry name" value="FTSK"/>
    <property type="match status" value="1"/>
</dbReference>
<evidence type="ECO:0000256" key="7">
    <source>
        <dbReference type="ARBA" id="ARBA00022829"/>
    </source>
</evidence>
<dbReference type="Pfam" id="PF09397">
    <property type="entry name" value="FtsK_gamma"/>
    <property type="match status" value="1"/>
</dbReference>
<reference evidence="17 18" key="1">
    <citation type="submission" date="2017-09" db="EMBL/GenBank/DDBJ databases">
        <title>Depth-based differentiation of microbial function through sediment-hosted aquifers and enrichment of novel symbionts in the deep terrestrial subsurface.</title>
        <authorList>
            <person name="Probst A.J."/>
            <person name="Ladd B."/>
            <person name="Jarett J.K."/>
            <person name="Geller-Mcgrath D.E."/>
            <person name="Sieber C.M."/>
            <person name="Emerson J.B."/>
            <person name="Anantharaman K."/>
            <person name="Thomas B.C."/>
            <person name="Malmstrom R."/>
            <person name="Stieglmeier M."/>
            <person name="Klingl A."/>
            <person name="Woyke T."/>
            <person name="Ryan C.M."/>
            <person name="Banfield J.F."/>
        </authorList>
    </citation>
    <scope>NUCLEOTIDE SEQUENCE [LARGE SCALE GENOMIC DNA]</scope>
    <source>
        <strain evidence="17">CG12_big_fil_rev_8_21_14_0_65_43_15</strain>
    </source>
</reference>
<dbReference type="SUPFAM" id="SSF46785">
    <property type="entry name" value="Winged helix' DNA-binding domain"/>
    <property type="match status" value="1"/>
</dbReference>
<dbReference type="GO" id="GO:0007059">
    <property type="term" value="P:chromosome segregation"/>
    <property type="evidence" value="ECO:0007669"/>
    <property type="project" value="UniProtKB-KW"/>
</dbReference>
<comment type="subunit">
    <text evidence="13">Homohexamer. Forms a ring that surrounds DNA.</text>
</comment>
<dbReference type="InterPro" id="IPR041027">
    <property type="entry name" value="FtsK_alpha"/>
</dbReference>
<comment type="similarity">
    <text evidence="2">Belongs to the FtsK/SpoIIIE/SftA family.</text>
</comment>
<dbReference type="InterPro" id="IPR002543">
    <property type="entry name" value="FtsK_dom"/>
</dbReference>
<dbReference type="Gene3D" id="3.30.980.40">
    <property type="match status" value="1"/>
</dbReference>
<evidence type="ECO:0000256" key="6">
    <source>
        <dbReference type="ARBA" id="ARBA00022741"/>
    </source>
</evidence>
<evidence type="ECO:0000256" key="1">
    <source>
        <dbReference type="ARBA" id="ARBA00004651"/>
    </source>
</evidence>
<evidence type="ECO:0000256" key="9">
    <source>
        <dbReference type="ARBA" id="ARBA00022989"/>
    </source>
</evidence>
<dbReference type="InterPro" id="IPR003593">
    <property type="entry name" value="AAA+_ATPase"/>
</dbReference>
<dbReference type="GO" id="GO:0005524">
    <property type="term" value="F:ATP binding"/>
    <property type="evidence" value="ECO:0007669"/>
    <property type="project" value="UniProtKB-UniRule"/>
</dbReference>
<dbReference type="Gene3D" id="1.10.10.10">
    <property type="entry name" value="Winged helix-like DNA-binding domain superfamily/Winged helix DNA-binding domain"/>
    <property type="match status" value="1"/>
</dbReference>
<name>A0A2J0LKM4_9BACT</name>
<evidence type="ECO:0000256" key="11">
    <source>
        <dbReference type="ARBA" id="ARBA00023136"/>
    </source>
</evidence>
<dbReference type="Proteomes" id="UP000231267">
    <property type="component" value="Unassembled WGS sequence"/>
</dbReference>
<proteinExistence type="inferred from homology"/>
<organism evidence="17 18">
    <name type="scientific">Candidatus Taenaricola geysiri</name>
    <dbReference type="NCBI Taxonomy" id="1974752"/>
    <lineage>
        <taxon>Bacteria</taxon>
        <taxon>Pseudomonadati</taxon>
        <taxon>Candidatus Omnitrophota</taxon>
        <taxon>Candidatus Taenaricola</taxon>
    </lineage>
</organism>
<dbReference type="InterPro" id="IPR036390">
    <property type="entry name" value="WH_DNA-bd_sf"/>
</dbReference>
<evidence type="ECO:0000256" key="4">
    <source>
        <dbReference type="ARBA" id="ARBA00022618"/>
    </source>
</evidence>
<keyword evidence="3" id="KW-1003">Cell membrane</keyword>